<evidence type="ECO:0000256" key="4">
    <source>
        <dbReference type="ARBA" id="ARBA00022777"/>
    </source>
</evidence>
<organism evidence="8 9">
    <name type="scientific">Castilleja foliolosa</name>
    <dbReference type="NCBI Taxonomy" id="1961234"/>
    <lineage>
        <taxon>Eukaryota</taxon>
        <taxon>Viridiplantae</taxon>
        <taxon>Streptophyta</taxon>
        <taxon>Embryophyta</taxon>
        <taxon>Tracheophyta</taxon>
        <taxon>Spermatophyta</taxon>
        <taxon>Magnoliopsida</taxon>
        <taxon>eudicotyledons</taxon>
        <taxon>Gunneridae</taxon>
        <taxon>Pentapetalae</taxon>
        <taxon>asterids</taxon>
        <taxon>lamiids</taxon>
        <taxon>Lamiales</taxon>
        <taxon>Orobanchaceae</taxon>
        <taxon>Pedicularideae</taxon>
        <taxon>Castillejinae</taxon>
        <taxon>Castilleja</taxon>
    </lineage>
</organism>
<evidence type="ECO:0000256" key="5">
    <source>
        <dbReference type="ARBA" id="ARBA00022840"/>
    </source>
</evidence>
<keyword evidence="3" id="KW-0547">Nucleotide-binding</keyword>
<dbReference type="Gene3D" id="1.10.510.10">
    <property type="entry name" value="Transferase(Phosphotransferase) domain 1"/>
    <property type="match status" value="1"/>
</dbReference>
<proteinExistence type="predicted"/>
<evidence type="ECO:0000256" key="6">
    <source>
        <dbReference type="SAM" id="Coils"/>
    </source>
</evidence>
<dbReference type="EC" id="2.7.11.-" evidence="8"/>
<dbReference type="InterPro" id="IPR050591">
    <property type="entry name" value="GSK-3"/>
</dbReference>
<evidence type="ECO:0000256" key="3">
    <source>
        <dbReference type="ARBA" id="ARBA00022741"/>
    </source>
</evidence>
<dbReference type="SUPFAM" id="SSF56112">
    <property type="entry name" value="Protein kinase-like (PK-like)"/>
    <property type="match status" value="1"/>
</dbReference>
<dbReference type="InterPro" id="IPR011009">
    <property type="entry name" value="Kinase-like_dom_sf"/>
</dbReference>
<evidence type="ECO:0000313" key="8">
    <source>
        <dbReference type="EMBL" id="KAL3639723.1"/>
    </source>
</evidence>
<dbReference type="EMBL" id="JAVIJP010000017">
    <property type="protein sequence ID" value="KAL3639723.1"/>
    <property type="molecule type" value="Genomic_DNA"/>
</dbReference>
<feature type="compositionally biased region" description="Basic and acidic residues" evidence="7">
    <location>
        <begin position="74"/>
        <end position="85"/>
    </location>
</feature>
<evidence type="ECO:0000256" key="1">
    <source>
        <dbReference type="ARBA" id="ARBA00022527"/>
    </source>
</evidence>
<keyword evidence="2 8" id="KW-0808">Transferase</keyword>
<keyword evidence="9" id="KW-1185">Reference proteome</keyword>
<sequence length="196" mass="21843">MDDRIIEEVRRRAMEAESEAKLMANELLKAEETVNELRHSVTAEPNVQDITNKLAGTTGTVSHASTRDIIEIKDDSNDNRDKEKLGSSSPVCANDRQTKKRNGISMDCCDVHRRLSFQQLLLGQPIFPGETAVDQLMEIIKVLDFPDKSTSVAFHKCMPPEAIDLVSCLPQYSPNLRCTTVVASQGWPEITNDFAP</sequence>
<evidence type="ECO:0000256" key="2">
    <source>
        <dbReference type="ARBA" id="ARBA00022679"/>
    </source>
</evidence>
<keyword evidence="1" id="KW-0723">Serine/threonine-protein kinase</keyword>
<name>A0ABD3DC62_9LAMI</name>
<keyword evidence="4 8" id="KW-0418">Kinase</keyword>
<evidence type="ECO:0000256" key="7">
    <source>
        <dbReference type="SAM" id="MobiDB-lite"/>
    </source>
</evidence>
<keyword evidence="6" id="KW-0175">Coiled coil</keyword>
<dbReference type="GO" id="GO:0005524">
    <property type="term" value="F:ATP binding"/>
    <property type="evidence" value="ECO:0007669"/>
    <property type="project" value="UniProtKB-KW"/>
</dbReference>
<dbReference type="GO" id="GO:0004674">
    <property type="term" value="F:protein serine/threonine kinase activity"/>
    <property type="evidence" value="ECO:0007669"/>
    <property type="project" value="UniProtKB-KW"/>
</dbReference>
<protein>
    <submittedName>
        <fullName evidence="8">Glycogen synthase kinase 1</fullName>
        <ecNumber evidence="8">2.7.11.-</ecNumber>
    </submittedName>
</protein>
<dbReference type="Proteomes" id="UP001632038">
    <property type="component" value="Unassembled WGS sequence"/>
</dbReference>
<evidence type="ECO:0000313" key="9">
    <source>
        <dbReference type="Proteomes" id="UP001632038"/>
    </source>
</evidence>
<keyword evidence="5" id="KW-0067">ATP-binding</keyword>
<accession>A0ABD3DC62</accession>
<dbReference type="PANTHER" id="PTHR24057:SF5">
    <property type="entry name" value="SHAGGY-RELATED PROTEIN KINASE IOTA-RELATED"/>
    <property type="match status" value="1"/>
</dbReference>
<reference evidence="9" key="1">
    <citation type="journal article" date="2024" name="IScience">
        <title>Strigolactones Initiate the Formation of Haustorium-like Structures in Castilleja.</title>
        <authorList>
            <person name="Buerger M."/>
            <person name="Peterson D."/>
            <person name="Chory J."/>
        </authorList>
    </citation>
    <scope>NUCLEOTIDE SEQUENCE [LARGE SCALE GENOMIC DNA]</scope>
</reference>
<feature type="region of interest" description="Disordered" evidence="7">
    <location>
        <begin position="74"/>
        <end position="97"/>
    </location>
</feature>
<dbReference type="PANTHER" id="PTHR24057">
    <property type="entry name" value="GLYCOGEN SYNTHASE KINASE-3 ALPHA"/>
    <property type="match status" value="1"/>
</dbReference>
<gene>
    <name evidence="8" type="primary">GSK1_2</name>
    <name evidence="8" type="ORF">CASFOL_014691</name>
</gene>
<comment type="caution">
    <text evidence="8">The sequence shown here is derived from an EMBL/GenBank/DDBJ whole genome shotgun (WGS) entry which is preliminary data.</text>
</comment>
<feature type="coiled-coil region" evidence="6">
    <location>
        <begin position="6"/>
        <end position="40"/>
    </location>
</feature>
<dbReference type="AlphaFoldDB" id="A0ABD3DC62"/>